<sequence>MESHSSLSLPPSRYQSGLRTHHPSSLLPTTTPPSLHTECDTKQLVRYQRLTTTNNTEETLQHPDLDSAPPRGRPQPAAVLHDGPPNAQPQPVQMAQAAVPVVSQLYPDLDLPAAEGEDSPPAYSTPWLSVIHTANSGLEKPNAMGRQNPIIPWEAHLRDRFIHGIKPEISEMVQTSCITWESATLEKRSYRWHSWQLIKHKSAGKGEVDGGEEDEEELTLALNAEKWGIGRESAL</sequence>
<organism evidence="2 3">
    <name type="scientific">Pleuronectes platessa</name>
    <name type="common">European plaice</name>
    <dbReference type="NCBI Taxonomy" id="8262"/>
    <lineage>
        <taxon>Eukaryota</taxon>
        <taxon>Metazoa</taxon>
        <taxon>Chordata</taxon>
        <taxon>Craniata</taxon>
        <taxon>Vertebrata</taxon>
        <taxon>Euteleostomi</taxon>
        <taxon>Actinopterygii</taxon>
        <taxon>Neopterygii</taxon>
        <taxon>Teleostei</taxon>
        <taxon>Neoteleostei</taxon>
        <taxon>Acanthomorphata</taxon>
        <taxon>Carangaria</taxon>
        <taxon>Pleuronectiformes</taxon>
        <taxon>Pleuronectoidei</taxon>
        <taxon>Pleuronectidae</taxon>
        <taxon>Pleuronectes</taxon>
    </lineage>
</organism>
<gene>
    <name evidence="2" type="ORF">PLEPLA_LOCUS23216</name>
</gene>
<dbReference type="EMBL" id="CADEAL010001735">
    <property type="protein sequence ID" value="CAB1435122.1"/>
    <property type="molecule type" value="Genomic_DNA"/>
</dbReference>
<accession>A0A9N7YKQ9</accession>
<reference evidence="2" key="1">
    <citation type="submission" date="2020-03" db="EMBL/GenBank/DDBJ databases">
        <authorList>
            <person name="Weist P."/>
        </authorList>
    </citation>
    <scope>NUCLEOTIDE SEQUENCE</scope>
</reference>
<protein>
    <submittedName>
        <fullName evidence="2">Uncharacterized protein</fullName>
    </submittedName>
</protein>
<comment type="caution">
    <text evidence="2">The sequence shown here is derived from an EMBL/GenBank/DDBJ whole genome shotgun (WGS) entry which is preliminary data.</text>
</comment>
<feature type="region of interest" description="Disordered" evidence="1">
    <location>
        <begin position="1"/>
        <end position="94"/>
    </location>
</feature>
<evidence type="ECO:0000313" key="3">
    <source>
        <dbReference type="Proteomes" id="UP001153269"/>
    </source>
</evidence>
<dbReference type="Proteomes" id="UP001153269">
    <property type="component" value="Unassembled WGS sequence"/>
</dbReference>
<evidence type="ECO:0000256" key="1">
    <source>
        <dbReference type="SAM" id="MobiDB-lite"/>
    </source>
</evidence>
<feature type="compositionally biased region" description="Low complexity" evidence="1">
    <location>
        <begin position="23"/>
        <end position="36"/>
    </location>
</feature>
<dbReference type="AlphaFoldDB" id="A0A9N7YKQ9"/>
<evidence type="ECO:0000313" key="2">
    <source>
        <dbReference type="EMBL" id="CAB1435122.1"/>
    </source>
</evidence>
<proteinExistence type="predicted"/>
<feature type="compositionally biased region" description="Polar residues" evidence="1">
    <location>
        <begin position="1"/>
        <end position="18"/>
    </location>
</feature>
<keyword evidence="3" id="KW-1185">Reference proteome</keyword>
<name>A0A9N7YKQ9_PLEPL</name>